<feature type="binding site" description="axial binding residue" evidence="12">
    <location>
        <position position="441"/>
    </location>
    <ligand>
        <name>heme</name>
        <dbReference type="ChEBI" id="CHEBI:30413"/>
    </ligand>
    <ligandPart>
        <name>Fe</name>
        <dbReference type="ChEBI" id="CHEBI:18248"/>
    </ligandPart>
</feature>
<dbReference type="Gramene" id="EOY10234">
    <property type="protein sequence ID" value="EOY10234"/>
    <property type="gene ID" value="TCM_025591"/>
</dbReference>
<sequence length="497" mass="56727">MPYPMALILEGLRRYPPAHFVLPHRVTEDAVLNNFLVPRKGIVNFFIAELGWDPKVWEDPIAFRLERRMCPAYGLAMLHLEYFVANLVLSFEWKSVDGDDIDLSEKQELTTVMKNPLQAHIYPRNLHSKFGRIVRIGSHPAIFVSDRSLNHQALIQNGAIFADRSSALTTGGIASSNQHTINTAAYGPLWGILRRSLTSEILNPSRAKSYSPARKWVLQVLRKQLTLKVGDAILVEDILIPLIMARKKVKEDKEVKYEGEHILSYVDTLLDLQLPEEKRKLDEGEIVSLCSEFLNAGTDTTSTALHWIMSNLVKYPHIQEKLFMEIRRVVGDGEEVKEDDLQKMPYLKAVILEGLRRHPPAHFLLPHRVTEDIVLNHILVPREGTVNFFTAEVGWDPKVWDDPVVFKPERFVSSDGGEEMFDITGSTEIKMIPFGAGRGICPAYGLAMLHLEYFVANLVWFFEWRPVDGDDIDLSDTEEFTIVMKNLLQACMYPRLR</sequence>
<comment type="subcellular location">
    <subcellularLocation>
        <location evidence="2">Membrane</location>
        <topology evidence="2">Single-pass membrane protein</topology>
    </subcellularLocation>
</comment>
<dbReference type="InterPro" id="IPR002401">
    <property type="entry name" value="Cyt_P450_E_grp-I"/>
</dbReference>
<protein>
    <submittedName>
        <fullName evidence="13">Cytochrome P450</fullName>
    </submittedName>
</protein>
<evidence type="ECO:0000256" key="11">
    <source>
        <dbReference type="ARBA" id="ARBA00023136"/>
    </source>
</evidence>
<keyword evidence="4 12" id="KW-0349">Heme</keyword>
<keyword evidence="7" id="KW-1133">Transmembrane helix</keyword>
<dbReference type="PANTHER" id="PTHR24298">
    <property type="entry name" value="FLAVONOID 3'-MONOOXYGENASE-RELATED"/>
    <property type="match status" value="1"/>
</dbReference>
<dbReference type="GO" id="GO:0016020">
    <property type="term" value="C:membrane"/>
    <property type="evidence" value="ECO:0000318"/>
    <property type="project" value="GO_Central"/>
</dbReference>
<evidence type="ECO:0000313" key="14">
    <source>
        <dbReference type="Proteomes" id="UP000026915"/>
    </source>
</evidence>
<dbReference type="STRING" id="3641.A0A061F6X5"/>
<evidence type="ECO:0000256" key="10">
    <source>
        <dbReference type="ARBA" id="ARBA00023033"/>
    </source>
</evidence>
<keyword evidence="9 12" id="KW-0408">Iron</keyword>
<proteinExistence type="inferred from homology"/>
<evidence type="ECO:0000256" key="6">
    <source>
        <dbReference type="ARBA" id="ARBA00022723"/>
    </source>
</evidence>
<keyword evidence="8" id="KW-0560">Oxidoreductase</keyword>
<dbReference type="eggNOG" id="KOG0156">
    <property type="taxonomic scope" value="Eukaryota"/>
</dbReference>
<dbReference type="EMBL" id="CM001883">
    <property type="protein sequence ID" value="EOY10234.1"/>
    <property type="molecule type" value="Genomic_DNA"/>
</dbReference>
<dbReference type="InParanoid" id="A0A061F6X5"/>
<comment type="similarity">
    <text evidence="3">Belongs to the cytochrome P450 family.</text>
</comment>
<organism evidence="13 14">
    <name type="scientific">Theobroma cacao</name>
    <name type="common">Cacao</name>
    <name type="synonym">Cocoa</name>
    <dbReference type="NCBI Taxonomy" id="3641"/>
    <lineage>
        <taxon>Eukaryota</taxon>
        <taxon>Viridiplantae</taxon>
        <taxon>Streptophyta</taxon>
        <taxon>Embryophyta</taxon>
        <taxon>Tracheophyta</taxon>
        <taxon>Spermatophyta</taxon>
        <taxon>Magnoliopsida</taxon>
        <taxon>eudicotyledons</taxon>
        <taxon>Gunneridae</taxon>
        <taxon>Pentapetalae</taxon>
        <taxon>rosids</taxon>
        <taxon>malvids</taxon>
        <taxon>Malvales</taxon>
        <taxon>Malvaceae</taxon>
        <taxon>Byttnerioideae</taxon>
        <taxon>Theobroma</taxon>
    </lineage>
</organism>
<dbReference type="InterPro" id="IPR001128">
    <property type="entry name" value="Cyt_P450"/>
</dbReference>
<keyword evidence="10" id="KW-0503">Monooxygenase</keyword>
<dbReference type="FunFam" id="1.10.630.10:FF:000012">
    <property type="entry name" value="Cytochrome P450 family protein"/>
    <property type="match status" value="1"/>
</dbReference>
<dbReference type="SUPFAM" id="SSF48264">
    <property type="entry name" value="Cytochrome P450"/>
    <property type="match status" value="2"/>
</dbReference>
<keyword evidence="6 12" id="KW-0479">Metal-binding</keyword>
<evidence type="ECO:0000256" key="4">
    <source>
        <dbReference type="ARBA" id="ARBA00022617"/>
    </source>
</evidence>
<dbReference type="InterPro" id="IPR051103">
    <property type="entry name" value="Plant_metabolite_P450s"/>
</dbReference>
<dbReference type="InterPro" id="IPR036396">
    <property type="entry name" value="Cyt_P450_sf"/>
</dbReference>
<evidence type="ECO:0000313" key="13">
    <source>
        <dbReference type="EMBL" id="EOY10234.1"/>
    </source>
</evidence>
<dbReference type="Proteomes" id="UP000026915">
    <property type="component" value="Chromosome 5"/>
</dbReference>
<accession>A0A061F6X5</accession>
<keyword evidence="5" id="KW-0812">Transmembrane</keyword>
<evidence type="ECO:0000256" key="5">
    <source>
        <dbReference type="ARBA" id="ARBA00022692"/>
    </source>
</evidence>
<keyword evidence="14" id="KW-1185">Reference proteome</keyword>
<dbReference type="GO" id="GO:0005506">
    <property type="term" value="F:iron ion binding"/>
    <property type="evidence" value="ECO:0007669"/>
    <property type="project" value="InterPro"/>
</dbReference>
<dbReference type="HOGENOM" id="CLU_001570_10_0_1"/>
<dbReference type="Gene3D" id="1.10.630.10">
    <property type="entry name" value="Cytochrome P450"/>
    <property type="match status" value="3"/>
</dbReference>
<dbReference type="PRINTS" id="PR00463">
    <property type="entry name" value="EP450I"/>
</dbReference>
<evidence type="ECO:0000256" key="12">
    <source>
        <dbReference type="PIRSR" id="PIRSR602401-1"/>
    </source>
</evidence>
<reference evidence="13 14" key="1">
    <citation type="journal article" date="2013" name="Genome Biol.">
        <title>The genome sequence of the most widely cultivated cacao type and its use to identify candidate genes regulating pod color.</title>
        <authorList>
            <person name="Motamayor J.C."/>
            <person name="Mockaitis K."/>
            <person name="Schmutz J."/>
            <person name="Haiminen N."/>
            <person name="Iii D.L."/>
            <person name="Cornejo O."/>
            <person name="Findley S.D."/>
            <person name="Zheng P."/>
            <person name="Utro F."/>
            <person name="Royaert S."/>
            <person name="Saski C."/>
            <person name="Jenkins J."/>
            <person name="Podicheti R."/>
            <person name="Zhao M."/>
            <person name="Scheffler B.E."/>
            <person name="Stack J.C."/>
            <person name="Feltus F.A."/>
            <person name="Mustiga G.M."/>
            <person name="Amores F."/>
            <person name="Phillips W."/>
            <person name="Marelli J.P."/>
            <person name="May G.D."/>
            <person name="Shapiro H."/>
            <person name="Ma J."/>
            <person name="Bustamante C.D."/>
            <person name="Schnell R.J."/>
            <person name="Main D."/>
            <person name="Gilbert D."/>
            <person name="Parida L."/>
            <person name="Kuhn D.N."/>
        </authorList>
    </citation>
    <scope>NUCLEOTIDE SEQUENCE [LARGE SCALE GENOMIC DNA]</scope>
    <source>
        <strain evidence="14">cv. Matina 1-6</strain>
    </source>
</reference>
<dbReference type="GO" id="GO:0016709">
    <property type="term" value="F:oxidoreductase activity, acting on paired donors, with incorporation or reduction of molecular oxygen, NAD(P)H as one donor, and incorporation of one atom of oxygen"/>
    <property type="evidence" value="ECO:0000318"/>
    <property type="project" value="GO_Central"/>
</dbReference>
<dbReference type="PRINTS" id="PR00385">
    <property type="entry name" value="P450"/>
</dbReference>
<gene>
    <name evidence="13" type="ORF">TCM_025591</name>
</gene>
<evidence type="ECO:0000256" key="8">
    <source>
        <dbReference type="ARBA" id="ARBA00023002"/>
    </source>
</evidence>
<evidence type="ECO:0000256" key="9">
    <source>
        <dbReference type="ARBA" id="ARBA00023004"/>
    </source>
</evidence>
<dbReference type="PANTHER" id="PTHR24298:SF800">
    <property type="entry name" value="CYTOCHROME P450 89A2-RELATED"/>
    <property type="match status" value="1"/>
</dbReference>
<comment type="cofactor">
    <cofactor evidence="1 12">
        <name>heme</name>
        <dbReference type="ChEBI" id="CHEBI:30413"/>
    </cofactor>
</comment>
<dbReference type="OMA" id="GMDEEVW"/>
<dbReference type="Pfam" id="PF00067">
    <property type="entry name" value="p450"/>
    <property type="match status" value="3"/>
</dbReference>
<evidence type="ECO:0000256" key="3">
    <source>
        <dbReference type="ARBA" id="ARBA00010617"/>
    </source>
</evidence>
<dbReference type="GO" id="GO:0020037">
    <property type="term" value="F:heme binding"/>
    <property type="evidence" value="ECO:0007669"/>
    <property type="project" value="InterPro"/>
</dbReference>
<dbReference type="CDD" id="cd11075">
    <property type="entry name" value="CYP77_89"/>
    <property type="match status" value="1"/>
</dbReference>
<evidence type="ECO:0000256" key="7">
    <source>
        <dbReference type="ARBA" id="ARBA00022989"/>
    </source>
</evidence>
<dbReference type="AlphaFoldDB" id="A0A061F6X5"/>
<keyword evidence="11" id="KW-0472">Membrane</keyword>
<name>A0A061F6X5_THECC</name>
<evidence type="ECO:0000256" key="2">
    <source>
        <dbReference type="ARBA" id="ARBA00004167"/>
    </source>
</evidence>
<evidence type="ECO:0000256" key="1">
    <source>
        <dbReference type="ARBA" id="ARBA00001971"/>
    </source>
</evidence>